<keyword evidence="5 10" id="KW-0547">Nucleotide-binding</keyword>
<feature type="domain" description="EngC GTPase" evidence="11">
    <location>
        <begin position="75"/>
        <end position="222"/>
    </location>
</feature>
<name>A0A0L6JQL5_9FIRM</name>
<dbReference type="Gene3D" id="3.40.50.300">
    <property type="entry name" value="P-loop containing nucleotide triphosphate hydrolases"/>
    <property type="match status" value="1"/>
</dbReference>
<keyword evidence="14" id="KW-1185">Reference proteome</keyword>
<sequence length="297" mass="33264">MPLGVVMKGIGGFYYIKSSFHGIIECKARGIFRKDDIIPLPGDKVSFSIIDTNKNTGLIEEILPRSSELVRPAVANVTQLVVVVAVKSPQPDFLLLDKMLITASLKNIKPIILFNKIDRSSGQDIERIKKVYENTGYDLFFLCAKSHEGFDDLMGILKENITVFAGQSGVGKSTILNRLAGAAVMETGEVSDKIERGRHTTRHAELLELSNGGLVVDTPGFSSFELTGVELNDLELHYPEFINHLGRCRFNGCSHINEPDCVVKEAVENGDIDNERYERFVHFYSLLKKQKDQRYRK</sequence>
<feature type="domain" description="CP-type G" evidence="12">
    <location>
        <begin position="66"/>
        <end position="224"/>
    </location>
</feature>
<dbReference type="InterPro" id="IPR004881">
    <property type="entry name" value="Ribosome_biogen_GTPase_RsgA"/>
</dbReference>
<dbReference type="Gene3D" id="2.40.50.140">
    <property type="entry name" value="Nucleic acid-binding proteins"/>
    <property type="match status" value="1"/>
</dbReference>
<proteinExistence type="inferred from homology"/>
<keyword evidence="8 10" id="KW-0694">RNA-binding</keyword>
<dbReference type="PROSITE" id="PS51721">
    <property type="entry name" value="G_CP"/>
    <property type="match status" value="1"/>
</dbReference>
<evidence type="ECO:0000256" key="5">
    <source>
        <dbReference type="ARBA" id="ARBA00022741"/>
    </source>
</evidence>
<keyword evidence="4 10" id="KW-0699">rRNA-binding</keyword>
<dbReference type="InterPro" id="IPR030378">
    <property type="entry name" value="G_CP_dom"/>
</dbReference>
<evidence type="ECO:0000256" key="3">
    <source>
        <dbReference type="ARBA" id="ARBA00022723"/>
    </source>
</evidence>
<evidence type="ECO:0000256" key="1">
    <source>
        <dbReference type="ARBA" id="ARBA00022490"/>
    </source>
</evidence>
<dbReference type="AlphaFoldDB" id="A0A0L6JQL5"/>
<dbReference type="RefSeq" id="WP_036939172.1">
    <property type="nucleotide sequence ID" value="NZ_JQKC01000008.1"/>
</dbReference>
<dbReference type="SUPFAM" id="SSF52540">
    <property type="entry name" value="P-loop containing nucleoside triphosphate hydrolases"/>
    <property type="match status" value="1"/>
</dbReference>
<evidence type="ECO:0000259" key="11">
    <source>
        <dbReference type="PROSITE" id="PS50936"/>
    </source>
</evidence>
<dbReference type="Pfam" id="PF16745">
    <property type="entry name" value="RsgA_N"/>
    <property type="match status" value="1"/>
</dbReference>
<evidence type="ECO:0000259" key="12">
    <source>
        <dbReference type="PROSITE" id="PS51721"/>
    </source>
</evidence>
<gene>
    <name evidence="10" type="primary">rsgA</name>
    <name evidence="13" type="ORF">Bccel_3402</name>
</gene>
<comment type="function">
    <text evidence="10">One of several proteins that assist in the late maturation steps of the functional core of the 30S ribosomal subunit. Helps release RbfA from mature subunits. May play a role in the assembly of ribosomal proteins into the subunit. Circularly permuted GTPase that catalyzes slow GTP hydrolysis, GTPase activity is stimulated by the 30S ribosomal subunit.</text>
</comment>
<dbReference type="InterPro" id="IPR031944">
    <property type="entry name" value="RsgA_N"/>
</dbReference>
<dbReference type="GO" id="GO:0005525">
    <property type="term" value="F:GTP binding"/>
    <property type="evidence" value="ECO:0007669"/>
    <property type="project" value="UniProtKB-UniRule"/>
</dbReference>
<dbReference type="CDD" id="cd04466">
    <property type="entry name" value="S1_YloQ_GTPase"/>
    <property type="match status" value="1"/>
</dbReference>
<protein>
    <recommendedName>
        <fullName evidence="10">Small ribosomal subunit biogenesis GTPase RsgA</fullName>
        <ecNumber evidence="10">3.6.1.-</ecNumber>
    </recommendedName>
</protein>
<dbReference type="GO" id="GO:0005737">
    <property type="term" value="C:cytoplasm"/>
    <property type="evidence" value="ECO:0007669"/>
    <property type="project" value="UniProtKB-SubCell"/>
</dbReference>
<dbReference type="Pfam" id="PF03193">
    <property type="entry name" value="RsgA_GTPase"/>
    <property type="match status" value="1"/>
</dbReference>
<dbReference type="InterPro" id="IPR012340">
    <property type="entry name" value="NA-bd_OB-fold"/>
</dbReference>
<evidence type="ECO:0000256" key="9">
    <source>
        <dbReference type="ARBA" id="ARBA00023134"/>
    </source>
</evidence>
<dbReference type="EC" id="3.6.1.-" evidence="10"/>
<feature type="binding site" evidence="10">
    <location>
        <position position="261"/>
    </location>
    <ligand>
        <name>Zn(2+)</name>
        <dbReference type="ChEBI" id="CHEBI:29105"/>
    </ligand>
</feature>
<organism evidence="13 14">
    <name type="scientific">Pseudobacteroides cellulosolvens ATCC 35603 = DSM 2933</name>
    <dbReference type="NCBI Taxonomy" id="398512"/>
    <lineage>
        <taxon>Bacteria</taxon>
        <taxon>Bacillati</taxon>
        <taxon>Bacillota</taxon>
        <taxon>Clostridia</taxon>
        <taxon>Eubacteriales</taxon>
        <taxon>Oscillospiraceae</taxon>
        <taxon>Pseudobacteroides</taxon>
    </lineage>
</organism>
<evidence type="ECO:0000256" key="8">
    <source>
        <dbReference type="ARBA" id="ARBA00022884"/>
    </source>
</evidence>
<keyword evidence="7 10" id="KW-0862">Zinc</keyword>
<evidence type="ECO:0000256" key="10">
    <source>
        <dbReference type="HAMAP-Rule" id="MF_01820"/>
    </source>
</evidence>
<dbReference type="CDD" id="cd01854">
    <property type="entry name" value="YjeQ_EngC"/>
    <property type="match status" value="1"/>
</dbReference>
<dbReference type="GO" id="GO:0003924">
    <property type="term" value="F:GTPase activity"/>
    <property type="evidence" value="ECO:0007669"/>
    <property type="project" value="UniProtKB-UniRule"/>
</dbReference>
<evidence type="ECO:0000256" key="6">
    <source>
        <dbReference type="ARBA" id="ARBA00022801"/>
    </source>
</evidence>
<feature type="binding site" evidence="10">
    <location>
        <position position="248"/>
    </location>
    <ligand>
        <name>Zn(2+)</name>
        <dbReference type="ChEBI" id="CHEBI:29105"/>
    </ligand>
</feature>
<evidence type="ECO:0000256" key="7">
    <source>
        <dbReference type="ARBA" id="ARBA00022833"/>
    </source>
</evidence>
<dbReference type="NCBIfam" id="TIGR00157">
    <property type="entry name" value="ribosome small subunit-dependent GTPase A"/>
    <property type="match status" value="1"/>
</dbReference>
<dbReference type="GO" id="GO:0042274">
    <property type="term" value="P:ribosomal small subunit biogenesis"/>
    <property type="evidence" value="ECO:0007669"/>
    <property type="project" value="UniProtKB-UniRule"/>
</dbReference>
<keyword evidence="9 10" id="KW-0342">GTP-binding</keyword>
<dbReference type="HAMAP" id="MF_01820">
    <property type="entry name" value="GTPase_RsgA"/>
    <property type="match status" value="1"/>
</dbReference>
<dbReference type="PROSITE" id="PS50936">
    <property type="entry name" value="ENGC_GTPASE"/>
    <property type="match status" value="1"/>
</dbReference>
<dbReference type="InterPro" id="IPR010914">
    <property type="entry name" value="RsgA_GTPase_dom"/>
</dbReference>
<feature type="binding site" evidence="10">
    <location>
        <begin position="115"/>
        <end position="118"/>
    </location>
    <ligand>
        <name>GTP</name>
        <dbReference type="ChEBI" id="CHEBI:37565"/>
    </ligand>
</feature>
<keyword evidence="1 10" id="KW-0963">Cytoplasm</keyword>
<evidence type="ECO:0000313" key="14">
    <source>
        <dbReference type="Proteomes" id="UP000036923"/>
    </source>
</evidence>
<evidence type="ECO:0000313" key="13">
    <source>
        <dbReference type="EMBL" id="KNY28131.1"/>
    </source>
</evidence>
<comment type="similarity">
    <text evidence="10">Belongs to the TRAFAC class YlqF/YawG GTPase family. RsgA subfamily.</text>
</comment>
<feature type="binding site" evidence="10">
    <location>
        <begin position="166"/>
        <end position="174"/>
    </location>
    <ligand>
        <name>GTP</name>
        <dbReference type="ChEBI" id="CHEBI:37565"/>
    </ligand>
</feature>
<dbReference type="InterPro" id="IPR027417">
    <property type="entry name" value="P-loop_NTPase"/>
</dbReference>
<dbReference type="Gene3D" id="1.10.40.50">
    <property type="entry name" value="Probable gtpase engc, domain 3"/>
    <property type="match status" value="1"/>
</dbReference>
<dbReference type="eggNOG" id="COG1162">
    <property type="taxonomic scope" value="Bacteria"/>
</dbReference>
<comment type="caution">
    <text evidence="13">The sequence shown here is derived from an EMBL/GenBank/DDBJ whole genome shotgun (WGS) entry which is preliminary data.</text>
</comment>
<dbReference type="GO" id="GO:0046872">
    <property type="term" value="F:metal ion binding"/>
    <property type="evidence" value="ECO:0007669"/>
    <property type="project" value="UniProtKB-KW"/>
</dbReference>
<feature type="binding site" evidence="10">
    <location>
        <position position="253"/>
    </location>
    <ligand>
        <name>Zn(2+)</name>
        <dbReference type="ChEBI" id="CHEBI:29105"/>
    </ligand>
</feature>
<dbReference type="GO" id="GO:0019843">
    <property type="term" value="F:rRNA binding"/>
    <property type="evidence" value="ECO:0007669"/>
    <property type="project" value="UniProtKB-KW"/>
</dbReference>
<keyword evidence="6 10" id="KW-0378">Hydrolase</keyword>
<evidence type="ECO:0000256" key="4">
    <source>
        <dbReference type="ARBA" id="ARBA00022730"/>
    </source>
</evidence>
<dbReference type="EMBL" id="LGTC01000001">
    <property type="protein sequence ID" value="KNY28131.1"/>
    <property type="molecule type" value="Genomic_DNA"/>
</dbReference>
<reference evidence="14" key="1">
    <citation type="submission" date="2015-07" db="EMBL/GenBank/DDBJ databases">
        <title>Near-Complete Genome Sequence of the Cellulolytic Bacterium Bacteroides (Pseudobacteroides) cellulosolvens ATCC 35603.</title>
        <authorList>
            <person name="Dassa B."/>
            <person name="Utturkar S.M."/>
            <person name="Klingeman D.M."/>
            <person name="Hurt R.A."/>
            <person name="Keller M."/>
            <person name="Xu J."/>
            <person name="Reddy Y.H.K."/>
            <person name="Borovok I."/>
            <person name="Grinberg I.R."/>
            <person name="Lamed R."/>
            <person name="Zhivin O."/>
            <person name="Bayer E.A."/>
            <person name="Brown S.D."/>
        </authorList>
    </citation>
    <scope>NUCLEOTIDE SEQUENCE [LARGE SCALE GENOMIC DNA]</scope>
    <source>
        <strain evidence="14">DSM 2933</strain>
    </source>
</reference>
<dbReference type="Proteomes" id="UP000036923">
    <property type="component" value="Unassembled WGS sequence"/>
</dbReference>
<dbReference type="STRING" id="398512.Bccel_3402"/>
<comment type="cofactor">
    <cofactor evidence="10">
        <name>Zn(2+)</name>
        <dbReference type="ChEBI" id="CHEBI:29105"/>
    </cofactor>
    <text evidence="10">Binds 1 zinc ion per subunit.</text>
</comment>
<dbReference type="PANTHER" id="PTHR32120:SF11">
    <property type="entry name" value="SMALL RIBOSOMAL SUBUNIT BIOGENESIS GTPASE RSGA 1, MITOCHONDRIAL-RELATED"/>
    <property type="match status" value="1"/>
</dbReference>
<keyword evidence="3 10" id="KW-0479">Metal-binding</keyword>
<accession>A0A0L6JQL5</accession>
<dbReference type="OrthoDB" id="9809485at2"/>
<comment type="subcellular location">
    <subcellularLocation>
        <location evidence="10">Cytoplasm</location>
    </subcellularLocation>
</comment>
<feature type="binding site" evidence="10">
    <location>
        <position position="255"/>
    </location>
    <ligand>
        <name>Zn(2+)</name>
        <dbReference type="ChEBI" id="CHEBI:29105"/>
    </ligand>
</feature>
<comment type="subunit">
    <text evidence="10">Monomer. Associates with 30S ribosomal subunit, binds 16S rRNA.</text>
</comment>
<dbReference type="PATRIC" id="fig|398512.5.peg.3561"/>
<evidence type="ECO:0000256" key="2">
    <source>
        <dbReference type="ARBA" id="ARBA00022517"/>
    </source>
</evidence>
<dbReference type="PANTHER" id="PTHR32120">
    <property type="entry name" value="SMALL RIBOSOMAL SUBUNIT BIOGENESIS GTPASE RSGA"/>
    <property type="match status" value="1"/>
</dbReference>
<keyword evidence="2 10" id="KW-0690">Ribosome biogenesis</keyword>
<dbReference type="SUPFAM" id="SSF50249">
    <property type="entry name" value="Nucleic acid-binding proteins"/>
    <property type="match status" value="1"/>
</dbReference>